<feature type="chain" id="PRO_5008771587" evidence="2">
    <location>
        <begin position="24"/>
        <end position="536"/>
    </location>
</feature>
<evidence type="ECO:0000256" key="2">
    <source>
        <dbReference type="SAM" id="SignalP"/>
    </source>
</evidence>
<reference evidence="5" key="2">
    <citation type="submission" date="2012-11" db="EMBL/GenBank/DDBJ databases">
        <authorList>
            <person name="Kuo A."/>
            <person name="Curtis B.A."/>
            <person name="Tanifuji G."/>
            <person name="Burki F."/>
            <person name="Gruber A."/>
            <person name="Irimia M."/>
            <person name="Maruyama S."/>
            <person name="Arias M.C."/>
            <person name="Ball S.G."/>
            <person name="Gile G.H."/>
            <person name="Hirakawa Y."/>
            <person name="Hopkins J.F."/>
            <person name="Rensing S.A."/>
            <person name="Schmutz J."/>
            <person name="Symeonidi A."/>
            <person name="Elias M."/>
            <person name="Eveleigh R.J."/>
            <person name="Herman E.K."/>
            <person name="Klute M.J."/>
            <person name="Nakayama T."/>
            <person name="Obornik M."/>
            <person name="Reyes-Prieto A."/>
            <person name="Armbrust E.V."/>
            <person name="Aves S.J."/>
            <person name="Beiko R.G."/>
            <person name="Coutinho P."/>
            <person name="Dacks J.B."/>
            <person name="Durnford D.G."/>
            <person name="Fast N.M."/>
            <person name="Green B.R."/>
            <person name="Grisdale C."/>
            <person name="Hempe F."/>
            <person name="Henrissat B."/>
            <person name="Hoppner M.P."/>
            <person name="Ishida K.-I."/>
            <person name="Kim E."/>
            <person name="Koreny L."/>
            <person name="Kroth P.G."/>
            <person name="Liu Y."/>
            <person name="Malik S.-B."/>
            <person name="Maier U.G."/>
            <person name="McRose D."/>
            <person name="Mock T."/>
            <person name="Neilson J.A."/>
            <person name="Onodera N.T."/>
            <person name="Poole A.M."/>
            <person name="Pritham E.J."/>
            <person name="Richards T.A."/>
            <person name="Rocap G."/>
            <person name="Roy S.W."/>
            <person name="Sarai C."/>
            <person name="Schaack S."/>
            <person name="Shirato S."/>
            <person name="Slamovits C.H."/>
            <person name="Spencer D.F."/>
            <person name="Suzuki S."/>
            <person name="Worden A.Z."/>
            <person name="Zauner S."/>
            <person name="Barry K."/>
            <person name="Bell C."/>
            <person name="Bharti A.K."/>
            <person name="Crow J.A."/>
            <person name="Grimwood J."/>
            <person name="Kramer R."/>
            <person name="Lindquist E."/>
            <person name="Lucas S."/>
            <person name="Salamov A."/>
            <person name="McFadden G.I."/>
            <person name="Lane C.E."/>
            <person name="Keeling P.J."/>
            <person name="Gray M.W."/>
            <person name="Grigoriev I.V."/>
            <person name="Archibald J.M."/>
        </authorList>
    </citation>
    <scope>NUCLEOTIDE SEQUENCE</scope>
    <source>
        <strain evidence="5">CCMP2712</strain>
    </source>
</reference>
<evidence type="ECO:0000256" key="1">
    <source>
        <dbReference type="SAM" id="MobiDB-lite"/>
    </source>
</evidence>
<dbReference type="GeneID" id="17306776"/>
<proteinExistence type="predicted"/>
<accession>L1JPB5</accession>
<feature type="signal peptide" evidence="2">
    <location>
        <begin position="1"/>
        <end position="23"/>
    </location>
</feature>
<evidence type="ECO:0000313" key="3">
    <source>
        <dbReference type="EMBL" id="EKX50272.1"/>
    </source>
</evidence>
<dbReference type="KEGG" id="gtt:GUITHDRAFT_135434"/>
<dbReference type="Proteomes" id="UP000011087">
    <property type="component" value="Unassembled WGS sequence"/>
</dbReference>
<dbReference type="EnsemblProtists" id="EKX50272">
    <property type="protein sequence ID" value="EKX50272"/>
    <property type="gene ID" value="GUITHDRAFT_135434"/>
</dbReference>
<dbReference type="OrthoDB" id="5951206at2759"/>
<dbReference type="PaxDb" id="55529-EKX50272"/>
<feature type="region of interest" description="Disordered" evidence="1">
    <location>
        <begin position="491"/>
        <end position="536"/>
    </location>
</feature>
<reference evidence="3 5" key="1">
    <citation type="journal article" date="2012" name="Nature">
        <title>Algal genomes reveal evolutionary mosaicism and the fate of nucleomorphs.</title>
        <authorList>
            <consortium name="DOE Joint Genome Institute"/>
            <person name="Curtis B.A."/>
            <person name="Tanifuji G."/>
            <person name="Burki F."/>
            <person name="Gruber A."/>
            <person name="Irimia M."/>
            <person name="Maruyama S."/>
            <person name="Arias M.C."/>
            <person name="Ball S.G."/>
            <person name="Gile G.H."/>
            <person name="Hirakawa Y."/>
            <person name="Hopkins J.F."/>
            <person name="Kuo A."/>
            <person name="Rensing S.A."/>
            <person name="Schmutz J."/>
            <person name="Symeonidi A."/>
            <person name="Elias M."/>
            <person name="Eveleigh R.J."/>
            <person name="Herman E.K."/>
            <person name="Klute M.J."/>
            <person name="Nakayama T."/>
            <person name="Obornik M."/>
            <person name="Reyes-Prieto A."/>
            <person name="Armbrust E.V."/>
            <person name="Aves S.J."/>
            <person name="Beiko R.G."/>
            <person name="Coutinho P."/>
            <person name="Dacks J.B."/>
            <person name="Durnford D.G."/>
            <person name="Fast N.M."/>
            <person name="Green B.R."/>
            <person name="Grisdale C.J."/>
            <person name="Hempel F."/>
            <person name="Henrissat B."/>
            <person name="Hoppner M.P."/>
            <person name="Ishida K."/>
            <person name="Kim E."/>
            <person name="Koreny L."/>
            <person name="Kroth P.G."/>
            <person name="Liu Y."/>
            <person name="Malik S.B."/>
            <person name="Maier U.G."/>
            <person name="McRose D."/>
            <person name="Mock T."/>
            <person name="Neilson J.A."/>
            <person name="Onodera N.T."/>
            <person name="Poole A.M."/>
            <person name="Pritham E.J."/>
            <person name="Richards T.A."/>
            <person name="Rocap G."/>
            <person name="Roy S.W."/>
            <person name="Sarai C."/>
            <person name="Schaack S."/>
            <person name="Shirato S."/>
            <person name="Slamovits C.H."/>
            <person name="Spencer D.F."/>
            <person name="Suzuki S."/>
            <person name="Worden A.Z."/>
            <person name="Zauner S."/>
            <person name="Barry K."/>
            <person name="Bell C."/>
            <person name="Bharti A.K."/>
            <person name="Crow J.A."/>
            <person name="Grimwood J."/>
            <person name="Kramer R."/>
            <person name="Lindquist E."/>
            <person name="Lucas S."/>
            <person name="Salamov A."/>
            <person name="McFadden G.I."/>
            <person name="Lane C.E."/>
            <person name="Keeling P.J."/>
            <person name="Gray M.W."/>
            <person name="Grigoriev I.V."/>
            <person name="Archibald J.M."/>
        </authorList>
    </citation>
    <scope>NUCLEOTIDE SEQUENCE</scope>
    <source>
        <strain evidence="3 5">CCMP2712</strain>
    </source>
</reference>
<dbReference type="RefSeq" id="XP_005837252.1">
    <property type="nucleotide sequence ID" value="XM_005837195.1"/>
</dbReference>
<name>L1JPB5_GUITC</name>
<dbReference type="HOGENOM" id="CLU_508516_0_0_1"/>
<gene>
    <name evidence="3" type="ORF">GUITHDRAFT_135434</name>
</gene>
<reference evidence="4" key="3">
    <citation type="submission" date="2016-03" db="UniProtKB">
        <authorList>
            <consortium name="EnsemblProtists"/>
        </authorList>
    </citation>
    <scope>IDENTIFICATION</scope>
</reference>
<evidence type="ECO:0000313" key="5">
    <source>
        <dbReference type="Proteomes" id="UP000011087"/>
    </source>
</evidence>
<keyword evidence="5" id="KW-1185">Reference proteome</keyword>
<evidence type="ECO:0000313" key="4">
    <source>
        <dbReference type="EnsemblProtists" id="EKX50272"/>
    </source>
</evidence>
<protein>
    <submittedName>
        <fullName evidence="3 4">Uncharacterized protein</fullName>
    </submittedName>
</protein>
<dbReference type="EMBL" id="JH992979">
    <property type="protein sequence ID" value="EKX50272.1"/>
    <property type="molecule type" value="Genomic_DNA"/>
</dbReference>
<sequence length="536" mass="60709">MQAPILHLLLLLLLPFFLHPAGGLDCEGEDPAISVLSPRHGSVLPLELHGMDALRVEVELLMCNFHAIDGSISVFGGVGEQKIQDLWHPVNGRKNYSIDIPYAYGEAWEESMVYLERGMGMAYRLEFSLTEGGFEVGVSSFVDLLLISRHIPRPADPSVGLKEDKKFIYLLSTKFETSRPDLQTASSDLLQLVWGPLRPNGSDAIWYPGCTWNEARNRLYEEARGRGRHYLYFIFTDDDASLSLQPGQPMGHGPDEVEGDPWREYERLLLKWQPAAGYAKYTIQQPHTQKRDGPEDEIQCVRFADPLLVAYHFEAAAFLLPYTTEFDSESWHYSAVVINVLQSLHYRNHILQFNSLYVHDNQKTVGYAATAFRLMNWERPIRWITASIALHEHVSEVGILNPVQVKCHPSVHPLPKALSYVVKPSTFDICHPVFQHLRSPELATSTHNCSGWNLEGKLLDLLFVQIELGKQLRAEQEGKLDELRMELREMMQQLLKGEDKEGGSESESEDQGRDGEKGEEEETGERGTGGETKEEL</sequence>
<organism evidence="3">
    <name type="scientific">Guillardia theta (strain CCMP2712)</name>
    <name type="common">Cryptophyte</name>
    <dbReference type="NCBI Taxonomy" id="905079"/>
    <lineage>
        <taxon>Eukaryota</taxon>
        <taxon>Cryptophyceae</taxon>
        <taxon>Pyrenomonadales</taxon>
        <taxon>Geminigeraceae</taxon>
        <taxon>Guillardia</taxon>
    </lineage>
</organism>
<dbReference type="AlphaFoldDB" id="L1JPB5"/>
<keyword evidence="2" id="KW-0732">Signal</keyword>